<sequence length="226" mass="26058">MVFQGILYHDEFSTLEANTAIFNILDTMKSVQQEADADLYIHALQVYSRLVHMQWHVMSHESLEVVVNLMFDHYNSNNLVSKQAGSVIARCLDKGSPTMYSVFHALQCLEYFGHHGYRPWLAKIIEGYLFSFGHHSKSHLEVSVIQEHIEYLHTSGILFNVCSILAVGDPYHLCTCKKRIKKNILSLVQIQQNASAWGECHRRLQQLLEEDGMDFFHQQTYVNGIK</sequence>
<protein>
    <submittedName>
        <fullName evidence="1">Uncharacterized protein</fullName>
    </submittedName>
</protein>
<evidence type="ECO:0000313" key="2">
    <source>
        <dbReference type="Proteomes" id="UP000219338"/>
    </source>
</evidence>
<gene>
    <name evidence="1" type="ORF">ARMOST_03977</name>
</gene>
<dbReference type="OrthoDB" id="3040346at2759"/>
<evidence type="ECO:0000313" key="1">
    <source>
        <dbReference type="EMBL" id="SJL00664.1"/>
    </source>
</evidence>
<accession>A0A284QW42</accession>
<keyword evidence="2" id="KW-1185">Reference proteome</keyword>
<organism evidence="1 2">
    <name type="scientific">Armillaria ostoyae</name>
    <name type="common">Armillaria root rot fungus</name>
    <dbReference type="NCBI Taxonomy" id="47428"/>
    <lineage>
        <taxon>Eukaryota</taxon>
        <taxon>Fungi</taxon>
        <taxon>Dikarya</taxon>
        <taxon>Basidiomycota</taxon>
        <taxon>Agaricomycotina</taxon>
        <taxon>Agaricomycetes</taxon>
        <taxon>Agaricomycetidae</taxon>
        <taxon>Agaricales</taxon>
        <taxon>Marasmiineae</taxon>
        <taxon>Physalacriaceae</taxon>
        <taxon>Armillaria</taxon>
    </lineage>
</organism>
<reference evidence="2" key="1">
    <citation type="journal article" date="2017" name="Nat. Ecol. Evol.">
        <title>Genome expansion and lineage-specific genetic innovations in the forest pathogenic fungi Armillaria.</title>
        <authorList>
            <person name="Sipos G."/>
            <person name="Prasanna A.N."/>
            <person name="Walter M.C."/>
            <person name="O'Connor E."/>
            <person name="Balint B."/>
            <person name="Krizsan K."/>
            <person name="Kiss B."/>
            <person name="Hess J."/>
            <person name="Varga T."/>
            <person name="Slot J."/>
            <person name="Riley R."/>
            <person name="Boka B."/>
            <person name="Rigling D."/>
            <person name="Barry K."/>
            <person name="Lee J."/>
            <person name="Mihaltcheva S."/>
            <person name="LaButti K."/>
            <person name="Lipzen A."/>
            <person name="Waldron R."/>
            <person name="Moloney N.M."/>
            <person name="Sperisen C."/>
            <person name="Kredics L."/>
            <person name="Vagvoelgyi C."/>
            <person name="Patrignani A."/>
            <person name="Fitzpatrick D."/>
            <person name="Nagy I."/>
            <person name="Doyle S."/>
            <person name="Anderson J.B."/>
            <person name="Grigoriev I.V."/>
            <person name="Gueldener U."/>
            <person name="Muensterkoetter M."/>
            <person name="Nagy L.G."/>
        </authorList>
    </citation>
    <scope>NUCLEOTIDE SEQUENCE [LARGE SCALE GENOMIC DNA]</scope>
    <source>
        <strain evidence="2">C18/9</strain>
    </source>
</reference>
<dbReference type="EMBL" id="FUEG01000002">
    <property type="protein sequence ID" value="SJL00664.1"/>
    <property type="molecule type" value="Genomic_DNA"/>
</dbReference>
<name>A0A284QW42_ARMOS</name>
<dbReference type="AlphaFoldDB" id="A0A284QW42"/>
<dbReference type="Proteomes" id="UP000219338">
    <property type="component" value="Unassembled WGS sequence"/>
</dbReference>
<proteinExistence type="predicted"/>